<evidence type="ECO:0008006" key="3">
    <source>
        <dbReference type="Google" id="ProtNLM"/>
    </source>
</evidence>
<accession>A0A482W5Y1</accession>
<evidence type="ECO:0000313" key="1">
    <source>
        <dbReference type="EMBL" id="RZC40169.1"/>
    </source>
</evidence>
<dbReference type="Proteomes" id="UP000292052">
    <property type="component" value="Unassembled WGS sequence"/>
</dbReference>
<dbReference type="AlphaFoldDB" id="A0A482W5Y1"/>
<name>A0A482W5Y1_ASBVE</name>
<dbReference type="PANTHER" id="PTHR47326:SF1">
    <property type="entry name" value="HTH PSQ-TYPE DOMAIN-CONTAINING PROTEIN"/>
    <property type="match status" value="1"/>
</dbReference>
<comment type="caution">
    <text evidence="1">The sequence shown here is derived from an EMBL/GenBank/DDBJ whole genome shotgun (WGS) entry which is preliminary data.</text>
</comment>
<dbReference type="PANTHER" id="PTHR47326">
    <property type="entry name" value="TRANSPOSABLE ELEMENT TC3 TRANSPOSASE-LIKE PROTEIN"/>
    <property type="match status" value="1"/>
</dbReference>
<reference evidence="1 2" key="1">
    <citation type="submission" date="2017-03" db="EMBL/GenBank/DDBJ databases">
        <title>Genome of the blue death feigning beetle - Asbolus verrucosus.</title>
        <authorList>
            <person name="Rider S.D."/>
        </authorList>
    </citation>
    <scope>NUCLEOTIDE SEQUENCE [LARGE SCALE GENOMIC DNA]</scope>
    <source>
        <strain evidence="1">Butters</strain>
        <tissue evidence="1">Head and leg muscle</tissue>
    </source>
</reference>
<sequence>MRGKVNQEPDFLRFVIFRDETKFCNNGAVNRHNCHYYALGNPRWIRESHFQQVVSINMWCGTIDSYIVVVRINNTQVSAAFLFNLEEFQESQLTMGDFEKEQERLLRLWQEVSSDIDIFFSTDERESDFLEEKVDSDISSLSDDYQKPIECIRRSTVRNREDTFETLESIDFQQR</sequence>
<dbReference type="EMBL" id="QDEB01028391">
    <property type="protein sequence ID" value="RZC40169.1"/>
    <property type="molecule type" value="Genomic_DNA"/>
</dbReference>
<keyword evidence="2" id="KW-1185">Reference proteome</keyword>
<protein>
    <recommendedName>
        <fullName evidence="3">DDE 3 domain containing protein</fullName>
    </recommendedName>
</protein>
<proteinExistence type="predicted"/>
<evidence type="ECO:0000313" key="2">
    <source>
        <dbReference type="Proteomes" id="UP000292052"/>
    </source>
</evidence>
<gene>
    <name evidence="1" type="ORF">BDFB_010813</name>
</gene>
<dbReference type="OrthoDB" id="6752614at2759"/>
<organism evidence="1 2">
    <name type="scientific">Asbolus verrucosus</name>
    <name type="common">Desert ironclad beetle</name>
    <dbReference type="NCBI Taxonomy" id="1661398"/>
    <lineage>
        <taxon>Eukaryota</taxon>
        <taxon>Metazoa</taxon>
        <taxon>Ecdysozoa</taxon>
        <taxon>Arthropoda</taxon>
        <taxon>Hexapoda</taxon>
        <taxon>Insecta</taxon>
        <taxon>Pterygota</taxon>
        <taxon>Neoptera</taxon>
        <taxon>Endopterygota</taxon>
        <taxon>Coleoptera</taxon>
        <taxon>Polyphaga</taxon>
        <taxon>Cucujiformia</taxon>
        <taxon>Tenebrionidae</taxon>
        <taxon>Pimeliinae</taxon>
        <taxon>Asbolus</taxon>
    </lineage>
</organism>